<evidence type="ECO:0000259" key="7">
    <source>
        <dbReference type="Pfam" id="PF01494"/>
    </source>
</evidence>
<dbReference type="InterPro" id="IPR051205">
    <property type="entry name" value="UbiH/COQ6_monooxygenase"/>
</dbReference>
<proteinExistence type="inferred from homology"/>
<dbReference type="InterPro" id="IPR036188">
    <property type="entry name" value="FAD/NAD-bd_sf"/>
</dbReference>
<dbReference type="InterPro" id="IPR018168">
    <property type="entry name" value="Ubi_Hdrlase_CS"/>
</dbReference>
<sequence>MTMTQTTAATTAPRRQPETLWSADVLIIGGGLVGGTLAAALAHFGVSSVVVEASRPAALLEARFDGRASAISLTSRRLLEAVGLWQWVEDEAAPMLDIRVSDGRSPLFLHFAHDEVGDAPFGHMLENRYLRRAIFHRLGQLPEVTLLAPARVARLERSDTAVDASLAGGGRVRAQLAIACDGRASPTREEAGIRVTGWRYGQTAIVCTVEHEKPHHSVAHEHFLPSGPFAILPLKGNRSSIVWTEREALVPAIMALDDAGFTEELGRRFGTFLGAIALIGPRWAYPLSLQYADRVVDRRLALAGDSAHGMHPIAGQGLNMGLRDVAALADVFADAKAAGRDFGERRVLARYERWRRFDNAMMLAATDGLNRLFSNDIAPVRLARDLGLAAVNRIPALKRLFMRHAMGLLGDLPSLMRG</sequence>
<keyword evidence="6" id="KW-0503">Monooxygenase</keyword>
<dbReference type="InterPro" id="IPR002938">
    <property type="entry name" value="FAD-bd"/>
</dbReference>
<dbReference type="SUPFAM" id="SSF51905">
    <property type="entry name" value="FAD/NAD(P)-binding domain"/>
    <property type="match status" value="1"/>
</dbReference>
<dbReference type="PROSITE" id="PS01304">
    <property type="entry name" value="UBIH"/>
    <property type="match status" value="1"/>
</dbReference>
<evidence type="ECO:0000256" key="2">
    <source>
        <dbReference type="ARBA" id="ARBA00005349"/>
    </source>
</evidence>
<dbReference type="GO" id="GO:0004497">
    <property type="term" value="F:monooxygenase activity"/>
    <property type="evidence" value="ECO:0007669"/>
    <property type="project" value="UniProtKB-KW"/>
</dbReference>
<comment type="cofactor">
    <cofactor evidence="1">
        <name>FAD</name>
        <dbReference type="ChEBI" id="CHEBI:57692"/>
    </cofactor>
</comment>
<evidence type="ECO:0000256" key="5">
    <source>
        <dbReference type="ARBA" id="ARBA00023002"/>
    </source>
</evidence>
<evidence type="ECO:0000256" key="1">
    <source>
        <dbReference type="ARBA" id="ARBA00001974"/>
    </source>
</evidence>
<dbReference type="GO" id="GO:0071949">
    <property type="term" value="F:FAD binding"/>
    <property type="evidence" value="ECO:0007669"/>
    <property type="project" value="InterPro"/>
</dbReference>
<dbReference type="InterPro" id="IPR010971">
    <property type="entry name" value="UbiH/COQ6"/>
</dbReference>
<dbReference type="GO" id="GO:0006744">
    <property type="term" value="P:ubiquinone biosynthetic process"/>
    <property type="evidence" value="ECO:0007669"/>
    <property type="project" value="InterPro"/>
</dbReference>
<accession>A0A380TBL8</accession>
<dbReference type="Gene3D" id="3.50.50.60">
    <property type="entry name" value="FAD/NAD(P)-binding domain"/>
    <property type="match status" value="2"/>
</dbReference>
<dbReference type="PANTHER" id="PTHR43876">
    <property type="entry name" value="UBIQUINONE BIOSYNTHESIS MONOOXYGENASE COQ6, MITOCHONDRIAL"/>
    <property type="match status" value="1"/>
</dbReference>
<comment type="similarity">
    <text evidence="2">Belongs to the UbiH/COQ6 family.</text>
</comment>
<gene>
    <name evidence="8" type="ORF">DF3PB_1800011</name>
</gene>
<evidence type="ECO:0000256" key="3">
    <source>
        <dbReference type="ARBA" id="ARBA00022630"/>
    </source>
</evidence>
<dbReference type="FunFam" id="3.50.50.60:FF:000021">
    <property type="entry name" value="Ubiquinone biosynthesis monooxygenase COQ6"/>
    <property type="match status" value="1"/>
</dbReference>
<reference evidence="8" key="1">
    <citation type="submission" date="2018-07" db="EMBL/GenBank/DDBJ databases">
        <authorList>
            <person name="Quirk P.G."/>
            <person name="Krulwich T.A."/>
        </authorList>
    </citation>
    <scope>NUCLEOTIDE SEQUENCE</scope>
</reference>
<dbReference type="Pfam" id="PF01494">
    <property type="entry name" value="FAD_binding_3"/>
    <property type="match status" value="1"/>
</dbReference>
<dbReference type="AlphaFoldDB" id="A0A380TBL8"/>
<dbReference type="EMBL" id="UIDG01000091">
    <property type="protein sequence ID" value="SUS05248.1"/>
    <property type="molecule type" value="Genomic_DNA"/>
</dbReference>
<protein>
    <submittedName>
        <fullName evidence="8">Putative 2-polyprenyl-6-methoxyphenol 4-hydroxylase(Include FAD dependent oxidoreductase domain)</fullName>
    </submittedName>
</protein>
<evidence type="ECO:0000256" key="4">
    <source>
        <dbReference type="ARBA" id="ARBA00022827"/>
    </source>
</evidence>
<evidence type="ECO:0000313" key="8">
    <source>
        <dbReference type="EMBL" id="SUS05248.1"/>
    </source>
</evidence>
<dbReference type="GO" id="GO:0016705">
    <property type="term" value="F:oxidoreductase activity, acting on paired donors, with incorporation or reduction of molecular oxygen"/>
    <property type="evidence" value="ECO:0007669"/>
    <property type="project" value="InterPro"/>
</dbReference>
<evidence type="ECO:0000256" key="6">
    <source>
        <dbReference type="ARBA" id="ARBA00023033"/>
    </source>
</evidence>
<feature type="domain" description="FAD-binding" evidence="7">
    <location>
        <begin position="23"/>
        <end position="355"/>
    </location>
</feature>
<dbReference type="NCBIfam" id="TIGR01988">
    <property type="entry name" value="Ubi-OHases"/>
    <property type="match status" value="1"/>
</dbReference>
<name>A0A380TBL8_9ZZZZ</name>
<organism evidence="8">
    <name type="scientific">metagenome</name>
    <dbReference type="NCBI Taxonomy" id="256318"/>
    <lineage>
        <taxon>unclassified sequences</taxon>
        <taxon>metagenomes</taxon>
    </lineage>
</organism>
<dbReference type="PANTHER" id="PTHR43876:SF7">
    <property type="entry name" value="UBIQUINONE BIOSYNTHESIS MONOOXYGENASE COQ6, MITOCHONDRIAL"/>
    <property type="match status" value="1"/>
</dbReference>
<keyword evidence="3" id="KW-0285">Flavoprotein</keyword>
<dbReference type="PRINTS" id="PR00420">
    <property type="entry name" value="RNGMNOXGNASE"/>
</dbReference>
<keyword evidence="5" id="KW-0560">Oxidoreductase</keyword>
<keyword evidence="4" id="KW-0274">FAD</keyword>